<dbReference type="Gene3D" id="3.10.20.90">
    <property type="entry name" value="Phosphatidylinositol 3-kinase Catalytic Subunit, Chain A, domain 1"/>
    <property type="match status" value="1"/>
</dbReference>
<dbReference type="PROSITE" id="PS50057">
    <property type="entry name" value="FERM_3"/>
    <property type="match status" value="1"/>
</dbReference>
<keyword evidence="5" id="KW-1185">Reference proteome</keyword>
<dbReference type="PANTHER" id="PTHR13283">
    <property type="entry name" value="KREV INTERACTION TRAPPED 1-RELATED"/>
    <property type="match status" value="1"/>
</dbReference>
<dbReference type="PANTHER" id="PTHR13283:SF10">
    <property type="entry name" value="FERM DOMAIN-CONTAINING PROTEIN 8"/>
    <property type="match status" value="1"/>
</dbReference>
<dbReference type="InterPro" id="IPR057096">
    <property type="entry name" value="KRIT1_FRMD8_FERM_C"/>
</dbReference>
<dbReference type="InterPro" id="IPR035963">
    <property type="entry name" value="FERM_2"/>
</dbReference>
<protein>
    <recommendedName>
        <fullName evidence="1">FERM domain-containing protein 8</fullName>
    </recommendedName>
</protein>
<feature type="compositionally biased region" description="Acidic residues" evidence="2">
    <location>
        <begin position="10"/>
        <end position="19"/>
    </location>
</feature>
<dbReference type="Pfam" id="PF00373">
    <property type="entry name" value="FERM_M"/>
    <property type="match status" value="1"/>
</dbReference>
<dbReference type="SUPFAM" id="SSF47031">
    <property type="entry name" value="Second domain of FERM"/>
    <property type="match status" value="1"/>
</dbReference>
<dbReference type="Pfam" id="PF24522">
    <property type="entry name" value="KRIT1_FRMD8_FERM_C"/>
    <property type="match status" value="1"/>
</dbReference>
<dbReference type="AlphaFoldDB" id="A0AAD9N024"/>
<sequence length="615" mass="69062">MSSHNIAETNVDEPEEAEIEGQPSVLISTPGGASVQLPPIDNSGGGRDGSGTPVKRKPLPPIYTALVAPSRGGHADYSAGDTIISLPEGGGSLPTQTPHSVISIPGRVSETSRGGKSVETIIYMMDKTGIHFTVEDGQNAEAGELFDYVMEELSLPEEAREVFSLWLISDLLELQLKPNHVPFKLACYWDELLEKYTTAAEEDIERDEPILMFQRNVFYSRSKEKKLTNPEILRLLYAEAKENVIDSRYPLNQEDCDYLAGLQAHIHHKGFYGHIHNPAYYKDKINQFYPTRYAKRKKSLFSSDDQPEDRLSAWHRAASKKLQSVTLVEAYRMYLEYCWKLPYYGAAFFRGQIEHPGQALLTSVKDDPVYVAINPCGIFIIDLDDSVFLLGLLYEDMSWEYAEPCNKENKNCIPCLFLQFQQVENGECVSKILQVFSREAKLMDALIDTCVEVKRTKKCGCDEVDALGNDDVSGLSAISSPFLFTGHLCICPPMMHDYCINTRLVSVPYTDVPCHFTNYVIASTFSSHDIVDHFSNGTAQGQKARLMDALIDSCRLLRETLEPGQHHWDEDEDGVLKANKDTWKEFSRLSLATVKGGKCIKSPLKRPTKKKKSKN</sequence>
<evidence type="ECO:0000313" key="5">
    <source>
        <dbReference type="Proteomes" id="UP001208570"/>
    </source>
</evidence>
<dbReference type="SMART" id="SM00295">
    <property type="entry name" value="B41"/>
    <property type="match status" value="1"/>
</dbReference>
<feature type="region of interest" description="Disordered" evidence="2">
    <location>
        <begin position="1"/>
        <end position="59"/>
    </location>
</feature>
<dbReference type="EMBL" id="JAODUP010000427">
    <property type="protein sequence ID" value="KAK2150041.1"/>
    <property type="molecule type" value="Genomic_DNA"/>
</dbReference>
<dbReference type="Gene3D" id="1.20.80.10">
    <property type="match status" value="1"/>
</dbReference>
<dbReference type="InterPro" id="IPR019749">
    <property type="entry name" value="Band_41_domain"/>
</dbReference>
<dbReference type="InterPro" id="IPR000299">
    <property type="entry name" value="FERM_domain"/>
</dbReference>
<dbReference type="GO" id="GO:0090090">
    <property type="term" value="P:negative regulation of canonical Wnt signaling pathway"/>
    <property type="evidence" value="ECO:0007669"/>
    <property type="project" value="TreeGrafter"/>
</dbReference>
<comment type="caution">
    <text evidence="4">The sequence shown here is derived from an EMBL/GenBank/DDBJ whole genome shotgun (WGS) entry which is preliminary data.</text>
</comment>
<dbReference type="InterPro" id="IPR051594">
    <property type="entry name" value="KRIT1/FRMD8"/>
</dbReference>
<evidence type="ECO:0000256" key="1">
    <source>
        <dbReference type="ARBA" id="ARBA00039547"/>
    </source>
</evidence>
<dbReference type="InterPro" id="IPR011993">
    <property type="entry name" value="PH-like_dom_sf"/>
</dbReference>
<accession>A0AAD9N024</accession>
<gene>
    <name evidence="4" type="ORF">LSH36_427g07037</name>
</gene>
<evidence type="ECO:0000256" key="2">
    <source>
        <dbReference type="SAM" id="MobiDB-lite"/>
    </source>
</evidence>
<dbReference type="Proteomes" id="UP001208570">
    <property type="component" value="Unassembled WGS sequence"/>
</dbReference>
<dbReference type="InterPro" id="IPR019748">
    <property type="entry name" value="FERM_central"/>
</dbReference>
<organism evidence="4 5">
    <name type="scientific">Paralvinella palmiformis</name>
    <dbReference type="NCBI Taxonomy" id="53620"/>
    <lineage>
        <taxon>Eukaryota</taxon>
        <taxon>Metazoa</taxon>
        <taxon>Spiralia</taxon>
        <taxon>Lophotrochozoa</taxon>
        <taxon>Annelida</taxon>
        <taxon>Polychaeta</taxon>
        <taxon>Sedentaria</taxon>
        <taxon>Canalipalpata</taxon>
        <taxon>Terebellida</taxon>
        <taxon>Terebelliformia</taxon>
        <taxon>Alvinellidae</taxon>
        <taxon>Paralvinella</taxon>
    </lineage>
</organism>
<feature type="domain" description="FERM" evidence="3">
    <location>
        <begin position="118"/>
        <end position="458"/>
    </location>
</feature>
<dbReference type="Gene3D" id="2.30.29.30">
    <property type="entry name" value="Pleckstrin-homology domain (PH domain)/Phosphotyrosine-binding domain (PTB)"/>
    <property type="match status" value="1"/>
</dbReference>
<reference evidence="4" key="1">
    <citation type="journal article" date="2023" name="Mol. Biol. Evol.">
        <title>Third-Generation Sequencing Reveals the Adaptive Role of the Epigenome in Three Deep-Sea Polychaetes.</title>
        <authorList>
            <person name="Perez M."/>
            <person name="Aroh O."/>
            <person name="Sun Y."/>
            <person name="Lan Y."/>
            <person name="Juniper S.K."/>
            <person name="Young C.R."/>
            <person name="Angers B."/>
            <person name="Qian P.Y."/>
        </authorList>
    </citation>
    <scope>NUCLEOTIDE SEQUENCE</scope>
    <source>
        <strain evidence="4">P08H-3</strain>
    </source>
</reference>
<evidence type="ECO:0000313" key="4">
    <source>
        <dbReference type="EMBL" id="KAK2150041.1"/>
    </source>
</evidence>
<dbReference type="InterPro" id="IPR014352">
    <property type="entry name" value="FERM/acyl-CoA-bd_prot_sf"/>
</dbReference>
<dbReference type="CDD" id="cd14473">
    <property type="entry name" value="FERM_B-lobe"/>
    <property type="match status" value="1"/>
</dbReference>
<name>A0AAD9N024_9ANNE</name>
<evidence type="ECO:0000259" key="3">
    <source>
        <dbReference type="PROSITE" id="PS50057"/>
    </source>
</evidence>
<dbReference type="GO" id="GO:0005886">
    <property type="term" value="C:plasma membrane"/>
    <property type="evidence" value="ECO:0007669"/>
    <property type="project" value="TreeGrafter"/>
</dbReference>
<proteinExistence type="predicted"/>